<sequence length="104" mass="11593">MTAIIPHNLNRNVSGRNALGFLFAGLLLLTFIFSSYHQAEHELQSNHMHCQVCWQLAGDLDKPEKSELHQPHLVASFHQSCQQQPVYHSAAVHTATCRGPPGII</sequence>
<evidence type="ECO:0000313" key="2">
    <source>
        <dbReference type="Proteomes" id="UP000307999"/>
    </source>
</evidence>
<dbReference type="OrthoDB" id="6401850at2"/>
<keyword evidence="2" id="KW-1185">Reference proteome</keyword>
<organism evidence="1 2">
    <name type="scientific">Thalassotalea mangrovi</name>
    <dbReference type="NCBI Taxonomy" id="2572245"/>
    <lineage>
        <taxon>Bacteria</taxon>
        <taxon>Pseudomonadati</taxon>
        <taxon>Pseudomonadota</taxon>
        <taxon>Gammaproteobacteria</taxon>
        <taxon>Alteromonadales</taxon>
        <taxon>Colwelliaceae</taxon>
        <taxon>Thalassotalea</taxon>
    </lineage>
</organism>
<dbReference type="RefSeq" id="WP_136734391.1">
    <property type="nucleotide sequence ID" value="NZ_SWDB01000004.1"/>
</dbReference>
<name>A0A4U1B8N2_9GAMM</name>
<protein>
    <submittedName>
        <fullName evidence="1">Uncharacterized protein</fullName>
    </submittedName>
</protein>
<evidence type="ECO:0000313" key="1">
    <source>
        <dbReference type="EMBL" id="TKB47040.1"/>
    </source>
</evidence>
<gene>
    <name evidence="1" type="ORF">E8M12_01920</name>
</gene>
<dbReference type="AlphaFoldDB" id="A0A4U1B8N2"/>
<comment type="caution">
    <text evidence="1">The sequence shown here is derived from an EMBL/GenBank/DDBJ whole genome shotgun (WGS) entry which is preliminary data.</text>
</comment>
<dbReference type="EMBL" id="SWDB01000004">
    <property type="protein sequence ID" value="TKB47040.1"/>
    <property type="molecule type" value="Genomic_DNA"/>
</dbReference>
<reference evidence="1 2" key="1">
    <citation type="submission" date="2019-04" db="EMBL/GenBank/DDBJ databases">
        <title>Thalassotalea guangxiensis sp. nov., isolated from sediment of the coastal wetland.</title>
        <authorList>
            <person name="Zheng S."/>
            <person name="Zhang D."/>
        </authorList>
    </citation>
    <scope>NUCLEOTIDE SEQUENCE [LARGE SCALE GENOMIC DNA]</scope>
    <source>
        <strain evidence="1 2">ZS-4</strain>
    </source>
</reference>
<dbReference type="Proteomes" id="UP000307999">
    <property type="component" value="Unassembled WGS sequence"/>
</dbReference>
<proteinExistence type="predicted"/>
<accession>A0A4U1B8N2</accession>